<keyword evidence="1" id="KW-0472">Membrane</keyword>
<evidence type="ECO:0000259" key="2">
    <source>
        <dbReference type="Pfam" id="PF13548"/>
    </source>
</evidence>
<keyword evidence="4" id="KW-1185">Reference proteome</keyword>
<protein>
    <submittedName>
        <fullName evidence="3">Membrane protein</fullName>
    </submittedName>
</protein>
<gene>
    <name evidence="3" type="ORF">Back2_22340</name>
</gene>
<evidence type="ECO:0000313" key="4">
    <source>
        <dbReference type="Proteomes" id="UP000271573"/>
    </source>
</evidence>
<name>A0A3G9IG37_9ACTN</name>
<dbReference type="EMBL" id="AP019307">
    <property type="protein sequence ID" value="BBH17947.1"/>
    <property type="molecule type" value="Genomic_DNA"/>
</dbReference>
<feature type="domain" description="DUF4126" evidence="2">
    <location>
        <begin position="4"/>
        <end position="173"/>
    </location>
</feature>
<dbReference type="AlphaFoldDB" id="A0A3G9IG37"/>
<keyword evidence="1" id="KW-1133">Transmembrane helix</keyword>
<feature type="transmembrane region" description="Helical" evidence="1">
    <location>
        <begin position="147"/>
        <end position="180"/>
    </location>
</feature>
<sequence length="204" mass="21201">MDALALSFTSGWASGLNSYLVVLVLGIADRIGHVQMIPDVLGSWPVLAVAAFMYAFEFVADKIPYLDSVWDGVSTFIRPAVGAAVGALIAGNAHNIHESLNQGWSALVGGSTALGAHATKAGTRLAANTLPEPFTNLLLSFGEDGLVLAVMALALAHPIIAGSIAGVLLVCGIGILFVVIRAIRRGLGAMQEWMRARAVRGQGI</sequence>
<evidence type="ECO:0000256" key="1">
    <source>
        <dbReference type="SAM" id="Phobius"/>
    </source>
</evidence>
<feature type="transmembrane region" description="Helical" evidence="1">
    <location>
        <begin position="6"/>
        <end position="28"/>
    </location>
</feature>
<organism evidence="3 4">
    <name type="scientific">Nocardioides baekrokdamisoli</name>
    <dbReference type="NCBI Taxonomy" id="1804624"/>
    <lineage>
        <taxon>Bacteria</taxon>
        <taxon>Bacillati</taxon>
        <taxon>Actinomycetota</taxon>
        <taxon>Actinomycetes</taxon>
        <taxon>Propionibacteriales</taxon>
        <taxon>Nocardioidaceae</taxon>
        <taxon>Nocardioides</taxon>
    </lineage>
</organism>
<dbReference type="Proteomes" id="UP000271573">
    <property type="component" value="Chromosome"/>
</dbReference>
<evidence type="ECO:0000313" key="3">
    <source>
        <dbReference type="EMBL" id="BBH17947.1"/>
    </source>
</evidence>
<accession>A0A3G9IG37</accession>
<reference evidence="3 4" key="1">
    <citation type="submission" date="2018-11" db="EMBL/GenBank/DDBJ databases">
        <title>Complete genome sequence of Nocardioides baekrokdamisoli strain KCTC 39748.</title>
        <authorList>
            <person name="Kang S.W."/>
            <person name="Lee K.C."/>
            <person name="Kim K.K."/>
            <person name="Kim J.S."/>
            <person name="Kim D.S."/>
            <person name="Ko S.H."/>
            <person name="Yang S.H."/>
            <person name="Shin Y.K."/>
            <person name="Lee J.S."/>
        </authorList>
    </citation>
    <scope>NUCLEOTIDE SEQUENCE [LARGE SCALE GENOMIC DNA]</scope>
    <source>
        <strain evidence="3 4">KCTC 39748</strain>
    </source>
</reference>
<dbReference type="KEGG" id="nbe:Back2_22340"/>
<dbReference type="InterPro" id="IPR025196">
    <property type="entry name" value="DUF4126"/>
</dbReference>
<dbReference type="RefSeq" id="WP_125569328.1">
    <property type="nucleotide sequence ID" value="NZ_AP019307.1"/>
</dbReference>
<dbReference type="OrthoDB" id="181455at2"/>
<proteinExistence type="predicted"/>
<feature type="transmembrane region" description="Helical" evidence="1">
    <location>
        <begin position="40"/>
        <end position="60"/>
    </location>
</feature>
<keyword evidence="1" id="KW-0812">Transmembrane</keyword>
<dbReference type="Pfam" id="PF13548">
    <property type="entry name" value="DUF4126"/>
    <property type="match status" value="1"/>
</dbReference>